<sequence length="180" mass="21512">MRRAGERDFWEREEPWANYDPGCSPWFDELSPSPYHDVWTSKACHRYRPYARPDSHETWWRREDEKRPFRRVYDDDDLIHQAARFEESEMHRCVIKIPADIDPGNIVGQHGRHLKHLQNERTFVKNEGTRVHVTNREIQISADSEDMVIAARNEVRSIIDGLVEEHSPRIEENERDSHDI</sequence>
<dbReference type="SUPFAM" id="SSF54791">
    <property type="entry name" value="Eukaryotic type KH-domain (KH-domain type I)"/>
    <property type="match status" value="1"/>
</dbReference>
<dbReference type="InterPro" id="IPR036612">
    <property type="entry name" value="KH_dom_type_1_sf"/>
</dbReference>
<evidence type="ECO:0000313" key="2">
    <source>
        <dbReference type="Proteomes" id="UP001190700"/>
    </source>
</evidence>
<protein>
    <recommendedName>
        <fullName evidence="3">K Homology domain-containing protein</fullName>
    </recommendedName>
</protein>
<evidence type="ECO:0008006" key="3">
    <source>
        <dbReference type="Google" id="ProtNLM"/>
    </source>
</evidence>
<dbReference type="AlphaFoldDB" id="A0AAE0EPI7"/>
<accession>A0AAE0EPI7</accession>
<comment type="caution">
    <text evidence="1">The sequence shown here is derived from an EMBL/GenBank/DDBJ whole genome shotgun (WGS) entry which is preliminary data.</text>
</comment>
<organism evidence="1 2">
    <name type="scientific">Cymbomonas tetramitiformis</name>
    <dbReference type="NCBI Taxonomy" id="36881"/>
    <lineage>
        <taxon>Eukaryota</taxon>
        <taxon>Viridiplantae</taxon>
        <taxon>Chlorophyta</taxon>
        <taxon>Pyramimonadophyceae</taxon>
        <taxon>Pyramimonadales</taxon>
        <taxon>Pyramimonadaceae</taxon>
        <taxon>Cymbomonas</taxon>
    </lineage>
</organism>
<proteinExistence type="predicted"/>
<gene>
    <name evidence="1" type="ORF">CYMTET_54246</name>
</gene>
<dbReference type="EMBL" id="LGRX02035271">
    <property type="protein sequence ID" value="KAK3235539.1"/>
    <property type="molecule type" value="Genomic_DNA"/>
</dbReference>
<evidence type="ECO:0000313" key="1">
    <source>
        <dbReference type="EMBL" id="KAK3235539.1"/>
    </source>
</evidence>
<name>A0AAE0EPI7_9CHLO</name>
<keyword evidence="2" id="KW-1185">Reference proteome</keyword>
<dbReference type="Proteomes" id="UP001190700">
    <property type="component" value="Unassembled WGS sequence"/>
</dbReference>
<dbReference type="GO" id="GO:0003723">
    <property type="term" value="F:RNA binding"/>
    <property type="evidence" value="ECO:0007669"/>
    <property type="project" value="InterPro"/>
</dbReference>
<reference evidence="1 2" key="1">
    <citation type="journal article" date="2015" name="Genome Biol. Evol.">
        <title>Comparative Genomics of a Bacterivorous Green Alga Reveals Evolutionary Causalities and Consequences of Phago-Mixotrophic Mode of Nutrition.</title>
        <authorList>
            <person name="Burns J.A."/>
            <person name="Paasch A."/>
            <person name="Narechania A."/>
            <person name="Kim E."/>
        </authorList>
    </citation>
    <scope>NUCLEOTIDE SEQUENCE [LARGE SCALE GENOMIC DNA]</scope>
    <source>
        <strain evidence="1 2">PLY_AMNH</strain>
    </source>
</reference>